<evidence type="ECO:0000313" key="1">
    <source>
        <dbReference type="EMBL" id="QAY03501.1"/>
    </source>
</evidence>
<gene>
    <name evidence="1" type="primary">86</name>
    <name evidence="1" type="ORF">SEA_CICHOLASNAGE_86</name>
</gene>
<keyword evidence="2" id="KW-1185">Reference proteome</keyword>
<dbReference type="Proteomes" id="UP000290122">
    <property type="component" value="Segment"/>
</dbReference>
<evidence type="ECO:0000313" key="2">
    <source>
        <dbReference type="Proteomes" id="UP000290122"/>
    </source>
</evidence>
<proteinExistence type="predicted"/>
<name>A0A411BPD7_9CAUD</name>
<dbReference type="KEGG" id="vg:65118674"/>
<dbReference type="RefSeq" id="YP_010100982.1">
    <property type="nucleotide sequence ID" value="NC_055786.1"/>
</dbReference>
<reference evidence="1 2" key="1">
    <citation type="submission" date="2018-12" db="EMBL/GenBank/DDBJ databases">
        <authorList>
            <person name="Broussard A.C."/>
            <person name="Carter S.T."/>
            <person name="Coggin J.S."/>
            <person name="Cramer N.A."/>
            <person name="Crawford A.P."/>
            <person name="Crespo I.A."/>
            <person name="DeBellas B.V."/>
            <person name="Dodd E.C."/>
            <person name="Ellis C.M."/>
            <person name="Ellison A.M."/>
            <person name="Hidalgo M.O."/>
            <person name="Janoski J.R."/>
            <person name="Kim I."/>
            <person name="Kovats T.A."/>
            <person name="Lerdritsomboon C."/>
            <person name="Lynam C.H."/>
            <person name="McKenna C.M."/>
            <person name="Meyer C.M."/>
            <person name="Nickerson B.H."/>
            <person name="Oberle N.R."/>
            <person name="Olenick B.R."/>
            <person name="Pitts Q.F."/>
            <person name="Raeesian S.A."/>
            <person name="Raney S.B."/>
            <person name="Reyes P.J."/>
            <person name="Rivera G.J."/>
            <person name="Simon A.M."/>
            <person name="Smith R.M."/>
            <person name="Tran C.A."/>
            <person name="Truban R.G."/>
            <person name="Van V."/>
            <person name="Voshell S.M."/>
            <person name="Walker C.L."/>
            <person name="Walter M.E."/>
            <person name="Whalley N.M."/>
            <person name="Garlena R.A."/>
            <person name="Russell D.A."/>
            <person name="Pope W.H."/>
            <person name="Jacobs-Sera D."/>
            <person name="Hatfull G.F."/>
        </authorList>
    </citation>
    <scope>NUCLEOTIDE SEQUENCE [LARGE SCALE GENOMIC DNA]</scope>
</reference>
<dbReference type="EMBL" id="MK310144">
    <property type="protein sequence ID" value="QAY03501.1"/>
    <property type="molecule type" value="Genomic_DNA"/>
</dbReference>
<protein>
    <submittedName>
        <fullName evidence="1">Uncharacterized protein</fullName>
    </submittedName>
</protein>
<accession>A0A411BPD7</accession>
<dbReference type="GeneID" id="65118674"/>
<organism evidence="1 2">
    <name type="scientific">Mycobacterium phage CicholasNage</name>
    <dbReference type="NCBI Taxonomy" id="2500799"/>
    <lineage>
        <taxon>Viruses</taxon>
        <taxon>Duplodnaviria</taxon>
        <taxon>Heunggongvirae</taxon>
        <taxon>Uroviricota</taxon>
        <taxon>Caudoviricetes</taxon>
        <taxon>Vilmaviridae</taxon>
        <taxon>Lclasvirinae</taxon>
        <taxon>Bronvirus</taxon>
        <taxon>Bronvirus cicholasnage</taxon>
    </lineage>
</organism>
<sequence>MSYTLFAASTNGLALVTHKDGEIYRYNLNRRDGVITYENTRDAKPFTPDEMEGWQLYNRTFSTPRSMRAWWKLFGWPRHVRA</sequence>